<evidence type="ECO:0000256" key="1">
    <source>
        <dbReference type="SAM" id="MobiDB-lite"/>
    </source>
</evidence>
<evidence type="ECO:0000313" key="3">
    <source>
        <dbReference type="Proteomes" id="UP001596156"/>
    </source>
</evidence>
<name>A0ABW0D913_STRFI</name>
<gene>
    <name evidence="2" type="ORF">ACFPN6_13515</name>
</gene>
<protein>
    <recommendedName>
        <fullName evidence="4">SRPBCC family protein</fullName>
    </recommendedName>
</protein>
<feature type="compositionally biased region" description="Low complexity" evidence="1">
    <location>
        <begin position="204"/>
        <end position="227"/>
    </location>
</feature>
<dbReference type="SUPFAM" id="SSF55961">
    <property type="entry name" value="Bet v1-like"/>
    <property type="match status" value="1"/>
</dbReference>
<comment type="caution">
    <text evidence="2">The sequence shown here is derived from an EMBL/GenBank/DDBJ whole genome shotgun (WGS) entry which is preliminary data.</text>
</comment>
<keyword evidence="3" id="KW-1185">Reference proteome</keyword>
<dbReference type="RefSeq" id="WP_344641821.1">
    <property type="nucleotide sequence ID" value="NZ_BAAASS010000001.1"/>
</dbReference>
<evidence type="ECO:0000313" key="2">
    <source>
        <dbReference type="EMBL" id="MFC5225599.1"/>
    </source>
</evidence>
<organism evidence="2 3">
    <name type="scientific">Streptomyces fimbriatus</name>
    <dbReference type="NCBI Taxonomy" id="68197"/>
    <lineage>
        <taxon>Bacteria</taxon>
        <taxon>Bacillati</taxon>
        <taxon>Actinomycetota</taxon>
        <taxon>Actinomycetes</taxon>
        <taxon>Kitasatosporales</taxon>
        <taxon>Streptomycetaceae</taxon>
        <taxon>Streptomyces</taxon>
    </lineage>
</organism>
<dbReference type="EMBL" id="JBHSKL010000014">
    <property type="protein sequence ID" value="MFC5225599.1"/>
    <property type="molecule type" value="Genomic_DNA"/>
</dbReference>
<evidence type="ECO:0008006" key="4">
    <source>
        <dbReference type="Google" id="ProtNLM"/>
    </source>
</evidence>
<sequence>MSTVRNVHARALPAPADRVGALLDRISAADDPLFPSPAWAPLLLDRPLAVGSAGGHGPVRHSVAEYEPGRRIRFAFDPPGNGFHELSVEPLGPGRCLLRHVLEQDMRGTERLAWRCAVRAVHGTVVEELFDNAESAVTGTPVRRTRRSRCVRLLQRLAWDRPAAIDVPEGPPCCTRRCPSPITRTPSSWSGVPACRPTPGAGRSSPATCPSPSTPEARACTARTART</sequence>
<accession>A0ABW0D913</accession>
<dbReference type="Proteomes" id="UP001596156">
    <property type="component" value="Unassembled WGS sequence"/>
</dbReference>
<reference evidence="3" key="1">
    <citation type="journal article" date="2019" name="Int. J. Syst. Evol. Microbiol.">
        <title>The Global Catalogue of Microorganisms (GCM) 10K type strain sequencing project: providing services to taxonomists for standard genome sequencing and annotation.</title>
        <authorList>
            <consortium name="The Broad Institute Genomics Platform"/>
            <consortium name="The Broad Institute Genome Sequencing Center for Infectious Disease"/>
            <person name="Wu L."/>
            <person name="Ma J."/>
        </authorList>
    </citation>
    <scope>NUCLEOTIDE SEQUENCE [LARGE SCALE GENOMIC DNA]</scope>
    <source>
        <strain evidence="3">CCM 8479</strain>
    </source>
</reference>
<proteinExistence type="predicted"/>
<feature type="region of interest" description="Disordered" evidence="1">
    <location>
        <begin position="189"/>
        <end position="227"/>
    </location>
</feature>